<evidence type="ECO:0000259" key="3">
    <source>
        <dbReference type="PROSITE" id="PS51864"/>
    </source>
</evidence>
<accession>A0A672N8H6</accession>
<dbReference type="GO" id="GO:0008270">
    <property type="term" value="F:zinc ion binding"/>
    <property type="evidence" value="ECO:0007669"/>
    <property type="project" value="UniProtKB-UniRule"/>
</dbReference>
<feature type="binding site" evidence="1">
    <location>
        <position position="159"/>
    </location>
    <ligand>
        <name>Zn(2+)</name>
        <dbReference type="ChEBI" id="CHEBI:29105"/>
        <note>catalytic</note>
    </ligand>
</feature>
<evidence type="ECO:0000256" key="1">
    <source>
        <dbReference type="PROSITE-ProRule" id="PRU01211"/>
    </source>
</evidence>
<dbReference type="PANTHER" id="PTHR10127:SF839">
    <property type="entry name" value="HATCHING ENZYME 1.2-RELATED"/>
    <property type="match status" value="1"/>
</dbReference>
<dbReference type="GO" id="GO:0004222">
    <property type="term" value="F:metalloendopeptidase activity"/>
    <property type="evidence" value="ECO:0007669"/>
    <property type="project" value="UniProtKB-UniRule"/>
</dbReference>
<feature type="chain" id="PRO_5025707626" description="Metalloendopeptidase" evidence="2">
    <location>
        <begin position="20"/>
        <end position="261"/>
    </location>
</feature>
<dbReference type="Proteomes" id="UP000472262">
    <property type="component" value="Unassembled WGS sequence"/>
</dbReference>
<keyword evidence="5" id="KW-1185">Reference proteome</keyword>
<reference evidence="4" key="1">
    <citation type="submission" date="2025-08" db="UniProtKB">
        <authorList>
            <consortium name="Ensembl"/>
        </authorList>
    </citation>
    <scope>IDENTIFICATION</scope>
</reference>
<comment type="cofactor">
    <cofactor evidence="1 2">
        <name>Zn(2+)</name>
        <dbReference type="ChEBI" id="CHEBI:29105"/>
    </cofactor>
    <text evidence="1 2">Binds 1 zinc ion per subunit.</text>
</comment>
<evidence type="ECO:0000313" key="4">
    <source>
        <dbReference type="Ensembl" id="ENSSGRP00000046258.1"/>
    </source>
</evidence>
<name>A0A672N8H6_SINGR</name>
<reference evidence="4" key="2">
    <citation type="submission" date="2025-09" db="UniProtKB">
        <authorList>
            <consortium name="Ensembl"/>
        </authorList>
    </citation>
    <scope>IDENTIFICATION</scope>
</reference>
<proteinExistence type="predicted"/>
<dbReference type="Pfam" id="PF01400">
    <property type="entry name" value="Astacin"/>
    <property type="match status" value="1"/>
</dbReference>
<dbReference type="PANTHER" id="PTHR10127">
    <property type="entry name" value="DISCOIDIN, CUB, EGF, LAMININ , AND ZINC METALLOPROTEASE DOMAIN CONTAINING"/>
    <property type="match status" value="1"/>
</dbReference>
<dbReference type="InterPro" id="IPR001506">
    <property type="entry name" value="Peptidase_M12A"/>
</dbReference>
<keyword evidence="1 2" id="KW-0862">Zinc</keyword>
<protein>
    <recommendedName>
        <fullName evidence="2">Metalloendopeptidase</fullName>
        <ecNumber evidence="2">3.4.24.-</ecNumber>
    </recommendedName>
</protein>
<dbReference type="InterPro" id="IPR006026">
    <property type="entry name" value="Peptidase_Metallo"/>
</dbReference>
<comment type="caution">
    <text evidence="1">Lacks conserved residue(s) required for the propagation of feature annotation.</text>
</comment>
<keyword evidence="1 2" id="KW-0378">Hydrolase</keyword>
<dbReference type="SMART" id="SM00235">
    <property type="entry name" value="ZnMc"/>
    <property type="match status" value="1"/>
</dbReference>
<dbReference type="InterPro" id="IPR024079">
    <property type="entry name" value="MetalloPept_cat_dom_sf"/>
</dbReference>
<dbReference type="AlphaFoldDB" id="A0A672N8H6"/>
<dbReference type="Ensembl" id="ENSSGRT00000049486.1">
    <property type="protein sequence ID" value="ENSSGRP00000046258.1"/>
    <property type="gene ID" value="ENSSGRG00000024378.1"/>
</dbReference>
<keyword evidence="1 2" id="KW-0479">Metal-binding</keyword>
<gene>
    <name evidence="4" type="primary">he1.3</name>
</gene>
<dbReference type="Gene3D" id="3.40.390.10">
    <property type="entry name" value="Collagenase (Catalytic Domain)"/>
    <property type="match status" value="1"/>
</dbReference>
<feature type="signal peptide" evidence="2">
    <location>
        <begin position="1"/>
        <end position="19"/>
    </location>
</feature>
<keyword evidence="1 2" id="KW-0645">Protease</keyword>
<dbReference type="EC" id="3.4.24.-" evidence="2"/>
<evidence type="ECO:0000313" key="5">
    <source>
        <dbReference type="Proteomes" id="UP000472262"/>
    </source>
</evidence>
<feature type="domain" description="Peptidase M12A" evidence="3">
    <location>
        <begin position="131"/>
        <end position="260"/>
    </location>
</feature>
<keyword evidence="1 2" id="KW-0482">Metalloprotease</keyword>
<evidence type="ECO:0000256" key="2">
    <source>
        <dbReference type="RuleBase" id="RU361183"/>
    </source>
</evidence>
<feature type="binding site" evidence="1">
    <location>
        <position position="163"/>
    </location>
    <ligand>
        <name>Zn(2+)</name>
        <dbReference type="ChEBI" id="CHEBI:29105"/>
        <note>catalytic</note>
    </ligand>
</feature>
<dbReference type="SUPFAM" id="SSF55486">
    <property type="entry name" value="Metalloproteases ('zincins'), catalytic domain"/>
    <property type="match status" value="1"/>
</dbReference>
<dbReference type="PROSITE" id="PS51864">
    <property type="entry name" value="ASTACIN"/>
    <property type="match status" value="1"/>
</dbReference>
<organism evidence="4 5">
    <name type="scientific">Sinocyclocheilus grahami</name>
    <name type="common">Dianchi golden-line fish</name>
    <name type="synonym">Barbus grahami</name>
    <dbReference type="NCBI Taxonomy" id="75366"/>
    <lineage>
        <taxon>Eukaryota</taxon>
        <taxon>Metazoa</taxon>
        <taxon>Chordata</taxon>
        <taxon>Craniata</taxon>
        <taxon>Vertebrata</taxon>
        <taxon>Euteleostomi</taxon>
        <taxon>Actinopterygii</taxon>
        <taxon>Neopterygii</taxon>
        <taxon>Teleostei</taxon>
        <taxon>Ostariophysi</taxon>
        <taxon>Cypriniformes</taxon>
        <taxon>Cyprinidae</taxon>
        <taxon>Cyprininae</taxon>
        <taxon>Sinocyclocheilus</taxon>
    </lineage>
</organism>
<keyword evidence="2" id="KW-0732">Signal</keyword>
<dbReference type="PRINTS" id="PR00480">
    <property type="entry name" value="ASTACIN"/>
</dbReference>
<feature type="binding site" evidence="1">
    <location>
        <position position="169"/>
    </location>
    <ligand>
        <name>Zn(2+)</name>
        <dbReference type="ChEBI" id="CHEBI:29105"/>
        <note>catalytic</note>
    </ligand>
</feature>
<dbReference type="GO" id="GO:0006508">
    <property type="term" value="P:proteolysis"/>
    <property type="evidence" value="ECO:0007669"/>
    <property type="project" value="UniProtKB-KW"/>
</dbReference>
<sequence>MDPRASLSILVLLVGISLANPIPLKGFTKSGNISKMWLNVHIFLSSKYVSLITGSAEHLIEGDLVFPKTKNALYCLNNNCFWKRNSSNLVEVPYIPLLTSQLVFASYPDQIRLTTSVLRTKMGEEETFHCCYSYLGRIGGKQLVSFKRTGCVYHGIIQHELNHALGFYHEHTRSDRDQYVKINWEYIPTEKASNFQIRNTNNQNTTYDYGSIMHYGKIAFTTQAGKETITPIPDATVAIGQRQDLSKLDILRINKLYGCVV</sequence>
<feature type="active site" evidence="1">
    <location>
        <position position="160"/>
    </location>
</feature>